<keyword evidence="3" id="KW-1185">Reference proteome</keyword>
<feature type="compositionally biased region" description="Basic and acidic residues" evidence="1">
    <location>
        <begin position="67"/>
        <end position="78"/>
    </location>
</feature>
<dbReference type="Proteomes" id="UP001187471">
    <property type="component" value="Unassembled WGS sequence"/>
</dbReference>
<name>A0AA88R9X9_9ASTE</name>
<evidence type="ECO:0000313" key="3">
    <source>
        <dbReference type="Proteomes" id="UP001187471"/>
    </source>
</evidence>
<proteinExistence type="predicted"/>
<protein>
    <submittedName>
        <fullName evidence="2">Uncharacterized protein</fullName>
    </submittedName>
</protein>
<dbReference type="AlphaFoldDB" id="A0AA88R9X9"/>
<organism evidence="2 3">
    <name type="scientific">Escallonia rubra</name>
    <dbReference type="NCBI Taxonomy" id="112253"/>
    <lineage>
        <taxon>Eukaryota</taxon>
        <taxon>Viridiplantae</taxon>
        <taxon>Streptophyta</taxon>
        <taxon>Embryophyta</taxon>
        <taxon>Tracheophyta</taxon>
        <taxon>Spermatophyta</taxon>
        <taxon>Magnoliopsida</taxon>
        <taxon>eudicotyledons</taxon>
        <taxon>Gunneridae</taxon>
        <taxon>Pentapetalae</taxon>
        <taxon>asterids</taxon>
        <taxon>campanulids</taxon>
        <taxon>Escalloniales</taxon>
        <taxon>Escalloniaceae</taxon>
        <taxon>Escallonia</taxon>
    </lineage>
</organism>
<evidence type="ECO:0000313" key="2">
    <source>
        <dbReference type="EMBL" id="KAK2985534.1"/>
    </source>
</evidence>
<accession>A0AA88R9X9</accession>
<reference evidence="2" key="1">
    <citation type="submission" date="2022-12" db="EMBL/GenBank/DDBJ databases">
        <title>Draft genome assemblies for two species of Escallonia (Escalloniales).</title>
        <authorList>
            <person name="Chanderbali A."/>
            <person name="Dervinis C."/>
            <person name="Anghel I."/>
            <person name="Soltis D."/>
            <person name="Soltis P."/>
            <person name="Zapata F."/>
        </authorList>
    </citation>
    <scope>NUCLEOTIDE SEQUENCE</scope>
    <source>
        <strain evidence="2">UCBG92.1500</strain>
        <tissue evidence="2">Leaf</tissue>
    </source>
</reference>
<evidence type="ECO:0000256" key="1">
    <source>
        <dbReference type="SAM" id="MobiDB-lite"/>
    </source>
</evidence>
<dbReference type="EMBL" id="JAVXUO010001148">
    <property type="protein sequence ID" value="KAK2985534.1"/>
    <property type="molecule type" value="Genomic_DNA"/>
</dbReference>
<gene>
    <name evidence="2" type="ORF">RJ640_015859</name>
</gene>
<sequence length="78" mass="8343">MRFRLPFLPCLSGAGILSSFRSIGSGHSTSVSPSDCAALVSISPVAGRTLPNLTGSPLPRRYNNVSHMDEVEAETRRL</sequence>
<comment type="caution">
    <text evidence="2">The sequence shown here is derived from an EMBL/GenBank/DDBJ whole genome shotgun (WGS) entry which is preliminary data.</text>
</comment>
<feature type="region of interest" description="Disordered" evidence="1">
    <location>
        <begin position="57"/>
        <end position="78"/>
    </location>
</feature>